<dbReference type="EMBL" id="JAOPHQ010005990">
    <property type="protein sequence ID" value="KAK0133407.1"/>
    <property type="molecule type" value="Genomic_DNA"/>
</dbReference>
<organism evidence="1 2">
    <name type="scientific">Merluccius polli</name>
    <name type="common">Benguela hake</name>
    <name type="synonym">Merluccius cadenati</name>
    <dbReference type="NCBI Taxonomy" id="89951"/>
    <lineage>
        <taxon>Eukaryota</taxon>
        <taxon>Metazoa</taxon>
        <taxon>Chordata</taxon>
        <taxon>Craniata</taxon>
        <taxon>Vertebrata</taxon>
        <taxon>Euteleostomi</taxon>
        <taxon>Actinopterygii</taxon>
        <taxon>Neopterygii</taxon>
        <taxon>Teleostei</taxon>
        <taxon>Neoteleostei</taxon>
        <taxon>Acanthomorphata</taxon>
        <taxon>Zeiogadaria</taxon>
        <taxon>Gadariae</taxon>
        <taxon>Gadiformes</taxon>
        <taxon>Gadoidei</taxon>
        <taxon>Merlucciidae</taxon>
        <taxon>Merluccius</taxon>
    </lineage>
</organism>
<gene>
    <name evidence="1" type="ORF">N1851_031092</name>
</gene>
<name>A0AA47M4C0_MERPO</name>
<comment type="caution">
    <text evidence="1">The sequence shown here is derived from an EMBL/GenBank/DDBJ whole genome shotgun (WGS) entry which is preliminary data.</text>
</comment>
<evidence type="ECO:0000313" key="1">
    <source>
        <dbReference type="EMBL" id="KAK0133407.1"/>
    </source>
</evidence>
<sequence length="241" mass="27898">MRNILPHSAKQVSSYPVQVRCTALTLFYLLIHTSRPSPGLQSNVSEESSPLPDTRASFYRCFFFFFFFIHLLSFQKAGREDGRKKSYRIKISAQKGLELLQQHPALKDQVMYRLLIQTKLKTRNWNLGTWYEDYVVLKDTIQAAAWCQLQSFKDSVSLPEVIGMEGWEQMAASTERKSDDGGDEEKTCKKIKPFQFSFRLHTDYELFSVEMMDRRNLKVFASFESNTSPPPRPPPRDACAT</sequence>
<keyword evidence="2" id="KW-1185">Reference proteome</keyword>
<proteinExistence type="predicted"/>
<dbReference type="Proteomes" id="UP001174136">
    <property type="component" value="Unassembled WGS sequence"/>
</dbReference>
<accession>A0AA47M4C0</accession>
<protein>
    <submittedName>
        <fullName evidence="1">Uncharacterized protein</fullName>
    </submittedName>
</protein>
<evidence type="ECO:0000313" key="2">
    <source>
        <dbReference type="Proteomes" id="UP001174136"/>
    </source>
</evidence>
<reference evidence="1" key="1">
    <citation type="journal article" date="2023" name="Front. Mar. Sci.">
        <title>A new Merluccius polli reference genome to investigate the effects of global change in West African waters.</title>
        <authorList>
            <person name="Mateo J.L."/>
            <person name="Blanco-Fernandez C."/>
            <person name="Garcia-Vazquez E."/>
            <person name="Machado-Schiaffino G."/>
        </authorList>
    </citation>
    <scope>NUCLEOTIDE SEQUENCE</scope>
    <source>
        <strain evidence="1">C29</strain>
        <tissue evidence="1">Fin</tissue>
    </source>
</reference>
<dbReference type="AlphaFoldDB" id="A0AA47M4C0"/>